<protein>
    <submittedName>
        <fullName evidence="2">Uncharacterized protein</fullName>
    </submittedName>
</protein>
<organism evidence="2 3">
    <name type="scientific">Phocaeicola vulgatus PC510</name>
    <dbReference type="NCBI Taxonomy" id="702446"/>
    <lineage>
        <taxon>Bacteria</taxon>
        <taxon>Pseudomonadati</taxon>
        <taxon>Bacteroidota</taxon>
        <taxon>Bacteroidia</taxon>
        <taxon>Bacteroidales</taxon>
        <taxon>Bacteroidaceae</taxon>
        <taxon>Phocaeicola</taxon>
    </lineage>
</organism>
<dbReference type="AlphaFoldDB" id="D4V8B9"/>
<comment type="caution">
    <text evidence="2">The sequence shown here is derived from an EMBL/GenBank/DDBJ whole genome shotgun (WGS) entry which is preliminary data.</text>
</comment>
<dbReference type="Proteomes" id="UP000004563">
    <property type="component" value="Unassembled WGS sequence"/>
</dbReference>
<evidence type="ECO:0000313" key="3">
    <source>
        <dbReference type="Proteomes" id="UP000004563"/>
    </source>
</evidence>
<feature type="transmembrane region" description="Helical" evidence="1">
    <location>
        <begin position="6"/>
        <end position="24"/>
    </location>
</feature>
<dbReference type="EMBL" id="ADKO01000069">
    <property type="protein sequence ID" value="EFG17806.1"/>
    <property type="molecule type" value="Genomic_DNA"/>
</dbReference>
<dbReference type="RefSeq" id="WP_005842681.1">
    <property type="nucleotide sequence ID" value="NZ_ADKO01000069.1"/>
</dbReference>
<name>D4V8B9_PHOVU</name>
<accession>D4V8B9</accession>
<reference evidence="2 3" key="1">
    <citation type="journal article" date="2011" name="J. Bacteriol.">
        <title>Draft genome sequence of Bacteroides vulgatus PC510, a strain isolated from human feces.</title>
        <authorList>
            <person name="Cuiv P.O."/>
            <person name="Klaassens E.S."/>
            <person name="Durkin A.S."/>
            <person name="Harkins D.M."/>
            <person name="Foster L."/>
            <person name="McCorrison J."/>
            <person name="Torralba M."/>
            <person name="Nelson K.E."/>
            <person name="Morrison M."/>
        </authorList>
    </citation>
    <scope>NUCLEOTIDE SEQUENCE [LARGE SCALE GENOMIC DNA]</scope>
    <source>
        <strain evidence="2 3">PC510</strain>
    </source>
</reference>
<proteinExistence type="predicted"/>
<evidence type="ECO:0000313" key="2">
    <source>
        <dbReference type="EMBL" id="EFG17806.1"/>
    </source>
</evidence>
<gene>
    <name evidence="2" type="ORF">CUU_0581</name>
</gene>
<sequence>MGLLGTIFSVIPTVAGVIGNLLGANNKDYIKLKMYQPSATNDEPNVYFVKTDDDRILLYNSCGYPIHVSMENVGVESDKGYILEDCGGGLDVTDLISSHSAKYENALRITANVEDTRTDGAQTVSLTYSGKLDRDIEGAVCIGEHVSVEAIDSDFMLIVHSGCTLKEISSLSIKGEGNEPARIYNNVSPDAVVPALQASINATEEEESSVITFPNAIAPFEYSDVLDVEVRLLCEVEESTNKLLKPEDRKLRMASEAWDFLRKGRCVKEC</sequence>
<keyword evidence="1" id="KW-0472">Membrane</keyword>
<keyword evidence="1" id="KW-1133">Transmembrane helix</keyword>
<keyword evidence="1" id="KW-0812">Transmembrane</keyword>
<evidence type="ECO:0000256" key="1">
    <source>
        <dbReference type="SAM" id="Phobius"/>
    </source>
</evidence>